<evidence type="ECO:0000313" key="3">
    <source>
        <dbReference type="EMBL" id="QDU58528.1"/>
    </source>
</evidence>
<evidence type="ECO:0008006" key="5">
    <source>
        <dbReference type="Google" id="ProtNLM"/>
    </source>
</evidence>
<sequence length="201" mass="20634" precursor="true">MRCLCALVSLTFVTALGCGGGDTASNAPSTGGTATSASASASDINKHPAVVSSTKFLKAISTGDQTTAMGCLTPLAAKQLEDYGQGFKFAAVAEADFKATNLRENAMDTDETAVEYHMTVSDGTESVELDLCCIMRQVNNDWRLSGIVYDLGNGQEPVLVNYEAAPQQPANTANSAQTAANSGAEAAAAETAQAPAGAQNR</sequence>
<keyword evidence="2" id="KW-0732">Signal</keyword>
<keyword evidence="4" id="KW-1185">Reference proteome</keyword>
<dbReference type="PROSITE" id="PS51257">
    <property type="entry name" value="PROKAR_LIPOPROTEIN"/>
    <property type="match status" value="1"/>
</dbReference>
<evidence type="ECO:0000256" key="1">
    <source>
        <dbReference type="SAM" id="MobiDB-lite"/>
    </source>
</evidence>
<organism evidence="3 4">
    <name type="scientific">Aeoliella mucimassa</name>
    <dbReference type="NCBI Taxonomy" id="2527972"/>
    <lineage>
        <taxon>Bacteria</taxon>
        <taxon>Pseudomonadati</taxon>
        <taxon>Planctomycetota</taxon>
        <taxon>Planctomycetia</taxon>
        <taxon>Pirellulales</taxon>
        <taxon>Lacipirellulaceae</taxon>
        <taxon>Aeoliella</taxon>
    </lineage>
</organism>
<dbReference type="KEGG" id="amuc:Pan181_47660"/>
<dbReference type="OrthoDB" id="292759at2"/>
<proteinExistence type="predicted"/>
<dbReference type="RefSeq" id="WP_145250629.1">
    <property type="nucleotide sequence ID" value="NZ_CP036278.1"/>
</dbReference>
<name>A0A518AUY7_9BACT</name>
<reference evidence="3 4" key="1">
    <citation type="submission" date="2019-02" db="EMBL/GenBank/DDBJ databases">
        <title>Deep-cultivation of Planctomycetes and their phenomic and genomic characterization uncovers novel biology.</title>
        <authorList>
            <person name="Wiegand S."/>
            <person name="Jogler M."/>
            <person name="Boedeker C."/>
            <person name="Pinto D."/>
            <person name="Vollmers J."/>
            <person name="Rivas-Marin E."/>
            <person name="Kohn T."/>
            <person name="Peeters S.H."/>
            <person name="Heuer A."/>
            <person name="Rast P."/>
            <person name="Oberbeckmann S."/>
            <person name="Bunk B."/>
            <person name="Jeske O."/>
            <person name="Meyerdierks A."/>
            <person name="Storesund J.E."/>
            <person name="Kallscheuer N."/>
            <person name="Luecker S."/>
            <person name="Lage O.M."/>
            <person name="Pohl T."/>
            <person name="Merkel B.J."/>
            <person name="Hornburger P."/>
            <person name="Mueller R.-W."/>
            <person name="Bruemmer F."/>
            <person name="Labrenz M."/>
            <person name="Spormann A.M."/>
            <person name="Op den Camp H."/>
            <person name="Overmann J."/>
            <person name="Amann R."/>
            <person name="Jetten M.S.M."/>
            <person name="Mascher T."/>
            <person name="Medema M.H."/>
            <person name="Devos D.P."/>
            <person name="Kaster A.-K."/>
            <person name="Ovreas L."/>
            <person name="Rohde M."/>
            <person name="Galperin M.Y."/>
            <person name="Jogler C."/>
        </authorList>
    </citation>
    <scope>NUCLEOTIDE SEQUENCE [LARGE SCALE GENOMIC DNA]</scope>
    <source>
        <strain evidence="3 4">Pan181</strain>
    </source>
</reference>
<accession>A0A518AUY7</accession>
<feature type="signal peptide" evidence="2">
    <location>
        <begin position="1"/>
        <end position="17"/>
    </location>
</feature>
<evidence type="ECO:0000313" key="4">
    <source>
        <dbReference type="Proteomes" id="UP000315750"/>
    </source>
</evidence>
<feature type="chain" id="PRO_5021958808" description="DUF4878 domain-containing protein" evidence="2">
    <location>
        <begin position="18"/>
        <end position="201"/>
    </location>
</feature>
<dbReference type="Proteomes" id="UP000315750">
    <property type="component" value="Chromosome"/>
</dbReference>
<dbReference type="EMBL" id="CP036278">
    <property type="protein sequence ID" value="QDU58528.1"/>
    <property type="molecule type" value="Genomic_DNA"/>
</dbReference>
<dbReference type="AlphaFoldDB" id="A0A518AUY7"/>
<feature type="region of interest" description="Disordered" evidence="1">
    <location>
        <begin position="166"/>
        <end position="201"/>
    </location>
</feature>
<protein>
    <recommendedName>
        <fullName evidence="5">DUF4878 domain-containing protein</fullName>
    </recommendedName>
</protein>
<evidence type="ECO:0000256" key="2">
    <source>
        <dbReference type="SAM" id="SignalP"/>
    </source>
</evidence>
<gene>
    <name evidence="3" type="ORF">Pan181_47660</name>
</gene>